<keyword evidence="5" id="KW-1185">Reference proteome</keyword>
<gene>
    <name evidence="4" type="ORF">WG929_16725</name>
</gene>
<evidence type="ECO:0000313" key="4">
    <source>
        <dbReference type="EMBL" id="MFK4754058.1"/>
    </source>
</evidence>
<dbReference type="Pfam" id="PF00005">
    <property type="entry name" value="ABC_tran"/>
    <property type="match status" value="1"/>
</dbReference>
<evidence type="ECO:0000256" key="2">
    <source>
        <dbReference type="ARBA" id="ARBA00022840"/>
    </source>
</evidence>
<dbReference type="RefSeq" id="WP_416207018.1">
    <property type="nucleotide sequence ID" value="NZ_JBBKTX010000023.1"/>
</dbReference>
<dbReference type="Gene3D" id="3.40.50.300">
    <property type="entry name" value="P-loop containing nucleotide triphosphate hydrolases"/>
    <property type="match status" value="1"/>
</dbReference>
<feature type="domain" description="ABC transporter" evidence="3">
    <location>
        <begin position="1"/>
        <end position="224"/>
    </location>
</feature>
<dbReference type="SUPFAM" id="SSF52540">
    <property type="entry name" value="P-loop containing nucleoside triphosphate hydrolases"/>
    <property type="match status" value="1"/>
</dbReference>
<dbReference type="PROSITE" id="PS00211">
    <property type="entry name" value="ABC_TRANSPORTER_1"/>
    <property type="match status" value="1"/>
</dbReference>
<dbReference type="PROSITE" id="PS50893">
    <property type="entry name" value="ABC_TRANSPORTER_2"/>
    <property type="match status" value="1"/>
</dbReference>
<dbReference type="SMART" id="SM00382">
    <property type="entry name" value="AAA"/>
    <property type="match status" value="1"/>
</dbReference>
<sequence>MRVQPVLFELSNACVTYGQRRVLDEVSLTLRAGEKVALVGPSGAGKSTLLNELYRQQTEQIALCPQSHGLVDLLSCYQNMFMGGLDRFSTLASLWNLLRPLASARTELQQLAEDLGLSEQLWQSVDRLSGGQRQRVAIGRALYRQQPIFFGDEPVSSLDPVQAEQLLTILLQRHPTAVVSLHNRQLALNHFDRVIALAHGKIIHDCASRDLSPQDLDALYGKTSATGHSKLSAAAASQPLNSGPAACVTGRIIR</sequence>
<dbReference type="Proteomes" id="UP001620597">
    <property type="component" value="Unassembled WGS sequence"/>
</dbReference>
<evidence type="ECO:0000256" key="1">
    <source>
        <dbReference type="ARBA" id="ARBA00022741"/>
    </source>
</evidence>
<name>A0ABW8NM85_9GAMM</name>
<dbReference type="GO" id="GO:0005524">
    <property type="term" value="F:ATP binding"/>
    <property type="evidence" value="ECO:0007669"/>
    <property type="project" value="UniProtKB-KW"/>
</dbReference>
<dbReference type="PANTHER" id="PTHR24220">
    <property type="entry name" value="IMPORT ATP-BINDING PROTEIN"/>
    <property type="match status" value="1"/>
</dbReference>
<dbReference type="InterPro" id="IPR017871">
    <property type="entry name" value="ABC_transporter-like_CS"/>
</dbReference>
<evidence type="ECO:0000259" key="3">
    <source>
        <dbReference type="PROSITE" id="PS50893"/>
    </source>
</evidence>
<dbReference type="EMBL" id="JBBKTX010000023">
    <property type="protein sequence ID" value="MFK4754058.1"/>
    <property type="molecule type" value="Genomic_DNA"/>
</dbReference>
<evidence type="ECO:0000313" key="5">
    <source>
        <dbReference type="Proteomes" id="UP001620597"/>
    </source>
</evidence>
<accession>A0ABW8NM85</accession>
<keyword evidence="1" id="KW-0547">Nucleotide-binding</keyword>
<reference evidence="4 5" key="1">
    <citation type="submission" date="2024-03" db="EMBL/GenBank/DDBJ databases">
        <title>High-quality draft genome sequence of Oceanobacter sp. wDCs-4.</title>
        <authorList>
            <person name="Dong C."/>
        </authorList>
    </citation>
    <scope>NUCLEOTIDE SEQUENCE [LARGE SCALE GENOMIC DNA]</scope>
    <source>
        <strain evidence="5">wDCs-4</strain>
    </source>
</reference>
<dbReference type="InterPro" id="IPR003593">
    <property type="entry name" value="AAA+_ATPase"/>
</dbReference>
<dbReference type="InterPro" id="IPR003439">
    <property type="entry name" value="ABC_transporter-like_ATP-bd"/>
</dbReference>
<proteinExistence type="predicted"/>
<dbReference type="InterPro" id="IPR015854">
    <property type="entry name" value="ABC_transpr_LolD-like"/>
</dbReference>
<dbReference type="PANTHER" id="PTHR24220:SF659">
    <property type="entry name" value="TRANSPORTER, PUTATIVE-RELATED"/>
    <property type="match status" value="1"/>
</dbReference>
<dbReference type="InterPro" id="IPR027417">
    <property type="entry name" value="P-loop_NTPase"/>
</dbReference>
<protein>
    <submittedName>
        <fullName evidence="4">ATP-binding cassette domain-containing protein</fullName>
    </submittedName>
</protein>
<keyword evidence="2 4" id="KW-0067">ATP-binding</keyword>
<organism evidence="4 5">
    <name type="scientific">Oceanobacter antarcticus</name>
    <dbReference type="NCBI Taxonomy" id="3133425"/>
    <lineage>
        <taxon>Bacteria</taxon>
        <taxon>Pseudomonadati</taxon>
        <taxon>Pseudomonadota</taxon>
        <taxon>Gammaproteobacteria</taxon>
        <taxon>Oceanospirillales</taxon>
        <taxon>Oceanospirillaceae</taxon>
        <taxon>Oceanobacter</taxon>
    </lineage>
</organism>
<comment type="caution">
    <text evidence="4">The sequence shown here is derived from an EMBL/GenBank/DDBJ whole genome shotgun (WGS) entry which is preliminary data.</text>
</comment>